<gene>
    <name evidence="2" type="ORF">SAMN02745126_03073</name>
</gene>
<dbReference type="OrthoDB" id="9814620at2"/>
<organism evidence="2 3">
    <name type="scientific">Enhydrobacter aerosaccus</name>
    <dbReference type="NCBI Taxonomy" id="225324"/>
    <lineage>
        <taxon>Bacteria</taxon>
        <taxon>Pseudomonadati</taxon>
        <taxon>Pseudomonadota</taxon>
        <taxon>Alphaproteobacteria</taxon>
        <taxon>Hyphomicrobiales</taxon>
        <taxon>Enhydrobacter</taxon>
    </lineage>
</organism>
<dbReference type="InterPro" id="IPR015943">
    <property type="entry name" value="WD40/YVTN_repeat-like_dom_sf"/>
</dbReference>
<dbReference type="EMBL" id="FUWJ01000003">
    <property type="protein sequence ID" value="SKA00214.1"/>
    <property type="molecule type" value="Genomic_DNA"/>
</dbReference>
<keyword evidence="1" id="KW-0853">WD repeat</keyword>
<accession>A0A1T4Q928</accession>
<dbReference type="Proteomes" id="UP000190092">
    <property type="component" value="Unassembled WGS sequence"/>
</dbReference>
<evidence type="ECO:0000313" key="2">
    <source>
        <dbReference type="EMBL" id="SKA00214.1"/>
    </source>
</evidence>
<sequence>MKLDLADPTWQIDLPRHRSVAGDAPVAGCAFSRDGTVAAFALGDGAVRFLPADLSAAVPAGAAPVHKGAVLALAADPAGTGFVSGGDDGRLLRLALDGSVSEVANQKGKWIEHIATHRATGTVAASAGKMALVAKDGEVREFGPHQSTVADLDFSKDGGRLACAHYGGVTVWSIGQVTLPPRRFAWAGSHVAMKWSPDGKFIATGTQENDIHVWRVAQAADMRMQGYPAKVRSLSWSADARWLYTSAQPVFTAWSFAGKGPEGKPPLQFGQEGAGLITVVAAHPTAEFVLGGYDTGEVQLGDIKSRRSIVIRIADGSPITGLAWAPDGFRLALGNERGDLVVIDLRR</sequence>
<proteinExistence type="predicted"/>
<dbReference type="InterPro" id="IPR001680">
    <property type="entry name" value="WD40_rpt"/>
</dbReference>
<dbReference type="PANTHER" id="PTHR19879:SF9">
    <property type="entry name" value="TRANSCRIPTION INITIATION FACTOR TFIID SUBUNIT 5"/>
    <property type="match status" value="1"/>
</dbReference>
<keyword evidence="3" id="KW-1185">Reference proteome</keyword>
<dbReference type="STRING" id="225324.SAMN02745126_03073"/>
<evidence type="ECO:0000313" key="3">
    <source>
        <dbReference type="Proteomes" id="UP000190092"/>
    </source>
</evidence>
<dbReference type="RefSeq" id="WP_085934787.1">
    <property type="nucleotide sequence ID" value="NZ_FUWJ01000003.1"/>
</dbReference>
<dbReference type="PROSITE" id="PS50082">
    <property type="entry name" value="WD_REPEATS_2"/>
    <property type="match status" value="1"/>
</dbReference>
<protein>
    <submittedName>
        <fullName evidence="2">WD40 repeat</fullName>
    </submittedName>
</protein>
<evidence type="ECO:0000256" key="1">
    <source>
        <dbReference type="PROSITE-ProRule" id="PRU00221"/>
    </source>
</evidence>
<dbReference type="InterPro" id="IPR036322">
    <property type="entry name" value="WD40_repeat_dom_sf"/>
</dbReference>
<feature type="repeat" description="WD" evidence="1">
    <location>
        <begin position="192"/>
        <end position="224"/>
    </location>
</feature>
<dbReference type="Pfam" id="PF00400">
    <property type="entry name" value="WD40"/>
    <property type="match status" value="3"/>
</dbReference>
<dbReference type="SMART" id="SM00320">
    <property type="entry name" value="WD40"/>
    <property type="match status" value="5"/>
</dbReference>
<dbReference type="AlphaFoldDB" id="A0A1T4Q928"/>
<reference evidence="3" key="1">
    <citation type="submission" date="2017-02" db="EMBL/GenBank/DDBJ databases">
        <authorList>
            <person name="Varghese N."/>
            <person name="Submissions S."/>
        </authorList>
    </citation>
    <scope>NUCLEOTIDE SEQUENCE [LARGE SCALE GENOMIC DNA]</scope>
    <source>
        <strain evidence="3">ATCC 27094</strain>
    </source>
</reference>
<dbReference type="SUPFAM" id="SSF50978">
    <property type="entry name" value="WD40 repeat-like"/>
    <property type="match status" value="1"/>
</dbReference>
<name>A0A1T4Q928_9HYPH</name>
<dbReference type="PANTHER" id="PTHR19879">
    <property type="entry name" value="TRANSCRIPTION INITIATION FACTOR TFIID"/>
    <property type="match status" value="1"/>
</dbReference>
<dbReference type="Gene3D" id="2.130.10.10">
    <property type="entry name" value="YVTN repeat-like/Quinoprotein amine dehydrogenase"/>
    <property type="match status" value="3"/>
</dbReference>